<evidence type="ECO:0000313" key="1">
    <source>
        <dbReference type="EMBL" id="KIM54239.1"/>
    </source>
</evidence>
<dbReference type="AlphaFoldDB" id="A0A0C3DCW8"/>
<reference evidence="2" key="2">
    <citation type="submission" date="2015-01" db="EMBL/GenBank/DDBJ databases">
        <title>Evolutionary Origins and Diversification of the Mycorrhizal Mutualists.</title>
        <authorList>
            <consortium name="DOE Joint Genome Institute"/>
            <consortium name="Mycorrhizal Genomics Consortium"/>
            <person name="Kohler A."/>
            <person name="Kuo A."/>
            <person name="Nagy L.G."/>
            <person name="Floudas D."/>
            <person name="Copeland A."/>
            <person name="Barry K.W."/>
            <person name="Cichocki N."/>
            <person name="Veneault-Fourrey C."/>
            <person name="LaButti K."/>
            <person name="Lindquist E.A."/>
            <person name="Lipzen A."/>
            <person name="Lundell T."/>
            <person name="Morin E."/>
            <person name="Murat C."/>
            <person name="Riley R."/>
            <person name="Ohm R."/>
            <person name="Sun H."/>
            <person name="Tunlid A."/>
            <person name="Henrissat B."/>
            <person name="Grigoriev I.V."/>
            <person name="Hibbett D.S."/>
            <person name="Martin F."/>
        </authorList>
    </citation>
    <scope>NUCLEOTIDE SEQUENCE [LARGE SCALE GENOMIC DNA]</scope>
    <source>
        <strain evidence="2">Foug A</strain>
    </source>
</reference>
<accession>A0A0C3DCW8</accession>
<evidence type="ECO:0000313" key="2">
    <source>
        <dbReference type="Proteomes" id="UP000053989"/>
    </source>
</evidence>
<proteinExistence type="predicted"/>
<dbReference type="HOGENOM" id="CLU_1939378_0_0_1"/>
<protein>
    <submittedName>
        <fullName evidence="1">Uncharacterized protein</fullName>
    </submittedName>
</protein>
<sequence length="130" mass="15169">MAGQVLVPVLADARSRILKKTLPKFHCSRSNRLFTLAQLLWRYSYVYVPNDFFSLDSRRLLCHRQFHACLLHETYSFYFPQNTLKSPRSQQLAAHHKKPVKRLAILYEAACICPVSSARKRVQKVHTLAR</sequence>
<name>A0A0C3DCW8_9AGAM</name>
<dbReference type="EMBL" id="KN822159">
    <property type="protein sequence ID" value="KIM54239.1"/>
    <property type="molecule type" value="Genomic_DNA"/>
</dbReference>
<gene>
    <name evidence="1" type="ORF">SCLCIDRAFT_390187</name>
</gene>
<dbReference type="InParanoid" id="A0A0C3DCW8"/>
<dbReference type="Proteomes" id="UP000053989">
    <property type="component" value="Unassembled WGS sequence"/>
</dbReference>
<keyword evidence="2" id="KW-1185">Reference proteome</keyword>
<reference evidence="1 2" key="1">
    <citation type="submission" date="2014-04" db="EMBL/GenBank/DDBJ databases">
        <authorList>
            <consortium name="DOE Joint Genome Institute"/>
            <person name="Kuo A."/>
            <person name="Kohler A."/>
            <person name="Nagy L.G."/>
            <person name="Floudas D."/>
            <person name="Copeland A."/>
            <person name="Barry K.W."/>
            <person name="Cichocki N."/>
            <person name="Veneault-Fourrey C."/>
            <person name="LaButti K."/>
            <person name="Lindquist E.A."/>
            <person name="Lipzen A."/>
            <person name="Lundell T."/>
            <person name="Morin E."/>
            <person name="Murat C."/>
            <person name="Sun H."/>
            <person name="Tunlid A."/>
            <person name="Henrissat B."/>
            <person name="Grigoriev I.V."/>
            <person name="Hibbett D.S."/>
            <person name="Martin F."/>
            <person name="Nordberg H.P."/>
            <person name="Cantor M.N."/>
            <person name="Hua S.X."/>
        </authorList>
    </citation>
    <scope>NUCLEOTIDE SEQUENCE [LARGE SCALE GENOMIC DNA]</scope>
    <source>
        <strain evidence="1 2">Foug A</strain>
    </source>
</reference>
<organism evidence="1 2">
    <name type="scientific">Scleroderma citrinum Foug A</name>
    <dbReference type="NCBI Taxonomy" id="1036808"/>
    <lineage>
        <taxon>Eukaryota</taxon>
        <taxon>Fungi</taxon>
        <taxon>Dikarya</taxon>
        <taxon>Basidiomycota</taxon>
        <taxon>Agaricomycotina</taxon>
        <taxon>Agaricomycetes</taxon>
        <taxon>Agaricomycetidae</taxon>
        <taxon>Boletales</taxon>
        <taxon>Sclerodermatineae</taxon>
        <taxon>Sclerodermataceae</taxon>
        <taxon>Scleroderma</taxon>
    </lineage>
</organism>